<dbReference type="EMBL" id="JACGCI010000022">
    <property type="protein sequence ID" value="KAF6757416.1"/>
    <property type="molecule type" value="Genomic_DNA"/>
</dbReference>
<reference evidence="2 3" key="1">
    <citation type="submission" date="2020-07" db="EMBL/GenBank/DDBJ databases">
        <title>Comparative genomics of pyrophilous fungi reveals a link between fire events and developmental genes.</title>
        <authorList>
            <consortium name="DOE Joint Genome Institute"/>
            <person name="Steindorff A.S."/>
            <person name="Carver A."/>
            <person name="Calhoun S."/>
            <person name="Stillman K."/>
            <person name="Liu H."/>
            <person name="Lipzen A."/>
            <person name="Pangilinan J."/>
            <person name="Labutti K."/>
            <person name="Bruns T.D."/>
            <person name="Grigoriev I.V."/>
        </authorList>
    </citation>
    <scope>NUCLEOTIDE SEQUENCE [LARGE SCALE GENOMIC DNA]</scope>
    <source>
        <strain evidence="2 3">CBS 144469</strain>
    </source>
</reference>
<organism evidence="2 3">
    <name type="scientific">Ephemerocybe angulata</name>
    <dbReference type="NCBI Taxonomy" id="980116"/>
    <lineage>
        <taxon>Eukaryota</taxon>
        <taxon>Fungi</taxon>
        <taxon>Dikarya</taxon>
        <taxon>Basidiomycota</taxon>
        <taxon>Agaricomycotina</taxon>
        <taxon>Agaricomycetes</taxon>
        <taxon>Agaricomycetidae</taxon>
        <taxon>Agaricales</taxon>
        <taxon>Agaricineae</taxon>
        <taxon>Psathyrellaceae</taxon>
        <taxon>Ephemerocybe</taxon>
    </lineage>
</organism>
<proteinExistence type="predicted"/>
<protein>
    <submittedName>
        <fullName evidence="2">Uncharacterized protein</fullName>
    </submittedName>
</protein>
<dbReference type="AlphaFoldDB" id="A0A8H6M9V3"/>
<name>A0A8H6M9V3_9AGAR</name>
<feature type="compositionally biased region" description="Basic and acidic residues" evidence="1">
    <location>
        <begin position="142"/>
        <end position="153"/>
    </location>
</feature>
<sequence length="208" mass="22465">MAQYYSARPKQQNAGDVQDSTAPSKLATRSATKEWVDNLDIGTSFIFPNPLSVPPSPHSITPSLSPVELSFSACSGTPTNLSPNFAPSPTVSDGRVDISAHAPSSPRAEEHEGWVWPNDIGTLILTPSSRPQLFKQKGLGSRRAEKRPLDPKGHYQLPRAMKPPEESRRVPSTAREPTHNRGKRGSPVTIGTSVPQAAHTDTLGTTSW</sequence>
<evidence type="ECO:0000313" key="2">
    <source>
        <dbReference type="EMBL" id="KAF6757416.1"/>
    </source>
</evidence>
<comment type="caution">
    <text evidence="2">The sequence shown here is derived from an EMBL/GenBank/DDBJ whole genome shotgun (WGS) entry which is preliminary data.</text>
</comment>
<feature type="region of interest" description="Disordered" evidence="1">
    <location>
        <begin position="127"/>
        <end position="208"/>
    </location>
</feature>
<dbReference type="Proteomes" id="UP000521943">
    <property type="component" value="Unassembled WGS sequence"/>
</dbReference>
<feature type="compositionally biased region" description="Polar residues" evidence="1">
    <location>
        <begin position="9"/>
        <end position="30"/>
    </location>
</feature>
<gene>
    <name evidence="2" type="ORF">DFP72DRAFT_233661</name>
</gene>
<evidence type="ECO:0000313" key="3">
    <source>
        <dbReference type="Proteomes" id="UP000521943"/>
    </source>
</evidence>
<evidence type="ECO:0000256" key="1">
    <source>
        <dbReference type="SAM" id="MobiDB-lite"/>
    </source>
</evidence>
<accession>A0A8H6M9V3</accession>
<feature type="region of interest" description="Disordered" evidence="1">
    <location>
        <begin position="80"/>
        <end position="113"/>
    </location>
</feature>
<keyword evidence="3" id="KW-1185">Reference proteome</keyword>
<feature type="region of interest" description="Disordered" evidence="1">
    <location>
        <begin position="1"/>
        <end position="30"/>
    </location>
</feature>
<feature type="compositionally biased region" description="Polar residues" evidence="1">
    <location>
        <begin position="80"/>
        <end position="91"/>
    </location>
</feature>